<dbReference type="SUPFAM" id="SSF103481">
    <property type="entry name" value="Multidrug resistance efflux transporter EmrE"/>
    <property type="match status" value="2"/>
</dbReference>
<evidence type="ECO:0000259" key="7">
    <source>
        <dbReference type="Pfam" id="PF00892"/>
    </source>
</evidence>
<dbReference type="Proteomes" id="UP001165405">
    <property type="component" value="Unassembled WGS sequence"/>
</dbReference>
<comment type="subcellular location">
    <subcellularLocation>
        <location evidence="1">Membrane</location>
        <topology evidence="1">Multi-pass membrane protein</topology>
    </subcellularLocation>
</comment>
<feature type="transmembrane region" description="Helical" evidence="6">
    <location>
        <begin position="238"/>
        <end position="257"/>
    </location>
</feature>
<name>A0AA41QCJ9_9MICO</name>
<feature type="transmembrane region" description="Helical" evidence="6">
    <location>
        <begin position="7"/>
        <end position="28"/>
    </location>
</feature>
<gene>
    <name evidence="8" type="ORF">L1785_06960</name>
</gene>
<feature type="transmembrane region" description="Helical" evidence="6">
    <location>
        <begin position="115"/>
        <end position="134"/>
    </location>
</feature>
<feature type="transmembrane region" description="Helical" evidence="6">
    <location>
        <begin position="34"/>
        <end position="52"/>
    </location>
</feature>
<dbReference type="RefSeq" id="WP_236088491.1">
    <property type="nucleotide sequence ID" value="NZ_JAKGSG010000022.1"/>
</dbReference>
<feature type="transmembrane region" description="Helical" evidence="6">
    <location>
        <begin position="172"/>
        <end position="190"/>
    </location>
</feature>
<dbReference type="InterPro" id="IPR000620">
    <property type="entry name" value="EamA_dom"/>
</dbReference>
<organism evidence="8 9">
    <name type="scientific">Antribacter soli</name>
    <dbReference type="NCBI Taxonomy" id="2910976"/>
    <lineage>
        <taxon>Bacteria</taxon>
        <taxon>Bacillati</taxon>
        <taxon>Actinomycetota</taxon>
        <taxon>Actinomycetes</taxon>
        <taxon>Micrococcales</taxon>
        <taxon>Promicromonosporaceae</taxon>
        <taxon>Antribacter</taxon>
    </lineage>
</organism>
<evidence type="ECO:0000313" key="8">
    <source>
        <dbReference type="EMBL" id="MCF4120713.1"/>
    </source>
</evidence>
<feature type="transmembrane region" description="Helical" evidence="6">
    <location>
        <begin position="202"/>
        <end position="226"/>
    </location>
</feature>
<sequence>MPLRHSLLAVLVTVIWGVNFLAIDYGVADVPPTLFVAIRFVVVLLPAIFLVPRPAAPLRDVLLVGVFLSLGQFALLYLAIAFGMPPGLASLVLQAQVALTVLFAAIGLRERPRPAQLTGVVIGVAGLVVVGLGRSAATPALAFLLTLAAAASWATGNVVVRRVGVAGGLSMTVWSALVVPVPMLALSLVLDGPAEVGHALTHLTGTAVVSTLYTAWLASLVGYGIWNTLLARYRASAVAPFTMLVPVVGIAAAWLAQGEVPNALEAAGGAALLAGVAVTSGLVRLPVRRRPSEPAEIVGSSGRTNYLGRLTRAK</sequence>
<dbReference type="InterPro" id="IPR037185">
    <property type="entry name" value="EmrE-like"/>
</dbReference>
<dbReference type="AlphaFoldDB" id="A0AA41QCJ9"/>
<accession>A0AA41QCJ9</accession>
<evidence type="ECO:0000313" key="9">
    <source>
        <dbReference type="Proteomes" id="UP001165405"/>
    </source>
</evidence>
<dbReference type="EMBL" id="JAKGSG010000022">
    <property type="protein sequence ID" value="MCF4120713.1"/>
    <property type="molecule type" value="Genomic_DNA"/>
</dbReference>
<feature type="transmembrane region" description="Helical" evidence="6">
    <location>
        <begin position="140"/>
        <end position="160"/>
    </location>
</feature>
<dbReference type="Pfam" id="PF00892">
    <property type="entry name" value="EamA"/>
    <property type="match status" value="2"/>
</dbReference>
<feature type="transmembrane region" description="Helical" evidence="6">
    <location>
        <begin position="263"/>
        <end position="283"/>
    </location>
</feature>
<reference evidence="8" key="1">
    <citation type="submission" date="2022-01" db="EMBL/GenBank/DDBJ databases">
        <title>Antribacter sp. nov., isolated from Guizhou of China.</title>
        <authorList>
            <person name="Chengliang C."/>
            <person name="Ya Z."/>
        </authorList>
    </citation>
    <scope>NUCLEOTIDE SEQUENCE</scope>
    <source>
        <strain evidence="8">KLBMP 9083</strain>
    </source>
</reference>
<dbReference type="GO" id="GO:0016020">
    <property type="term" value="C:membrane"/>
    <property type="evidence" value="ECO:0007669"/>
    <property type="project" value="UniProtKB-SubCell"/>
</dbReference>
<feature type="domain" description="EamA" evidence="7">
    <location>
        <begin position="142"/>
        <end position="280"/>
    </location>
</feature>
<keyword evidence="9" id="KW-1185">Reference proteome</keyword>
<keyword evidence="4 6" id="KW-1133">Transmembrane helix</keyword>
<evidence type="ECO:0000256" key="2">
    <source>
        <dbReference type="ARBA" id="ARBA00007362"/>
    </source>
</evidence>
<feature type="transmembrane region" description="Helical" evidence="6">
    <location>
        <begin position="61"/>
        <end position="82"/>
    </location>
</feature>
<comment type="caution">
    <text evidence="8">The sequence shown here is derived from an EMBL/GenBank/DDBJ whole genome shotgun (WGS) entry which is preliminary data.</text>
</comment>
<feature type="transmembrane region" description="Helical" evidence="6">
    <location>
        <begin position="88"/>
        <end position="108"/>
    </location>
</feature>
<evidence type="ECO:0000256" key="4">
    <source>
        <dbReference type="ARBA" id="ARBA00022989"/>
    </source>
</evidence>
<comment type="similarity">
    <text evidence="2">Belongs to the EamA transporter family.</text>
</comment>
<proteinExistence type="inferred from homology"/>
<dbReference type="InterPro" id="IPR050638">
    <property type="entry name" value="AA-Vitamin_Transporters"/>
</dbReference>
<evidence type="ECO:0000256" key="5">
    <source>
        <dbReference type="ARBA" id="ARBA00023136"/>
    </source>
</evidence>
<dbReference type="PANTHER" id="PTHR32322:SF9">
    <property type="entry name" value="AMINO-ACID METABOLITE EFFLUX PUMP-RELATED"/>
    <property type="match status" value="1"/>
</dbReference>
<keyword evidence="5 6" id="KW-0472">Membrane</keyword>
<keyword evidence="3 6" id="KW-0812">Transmembrane</keyword>
<evidence type="ECO:0000256" key="1">
    <source>
        <dbReference type="ARBA" id="ARBA00004141"/>
    </source>
</evidence>
<protein>
    <submittedName>
        <fullName evidence="8">EamA family transporter</fullName>
    </submittedName>
</protein>
<feature type="domain" description="EamA" evidence="7">
    <location>
        <begin position="7"/>
        <end position="130"/>
    </location>
</feature>
<evidence type="ECO:0000256" key="6">
    <source>
        <dbReference type="SAM" id="Phobius"/>
    </source>
</evidence>
<evidence type="ECO:0000256" key="3">
    <source>
        <dbReference type="ARBA" id="ARBA00022692"/>
    </source>
</evidence>
<dbReference type="PANTHER" id="PTHR32322">
    <property type="entry name" value="INNER MEMBRANE TRANSPORTER"/>
    <property type="match status" value="1"/>
</dbReference>